<dbReference type="EMBL" id="KI392557">
    <property type="protein sequence ID" value="ERN14314.1"/>
    <property type="molecule type" value="Genomic_DNA"/>
</dbReference>
<dbReference type="GO" id="GO:0046872">
    <property type="term" value="F:metal ion binding"/>
    <property type="evidence" value="ECO:0007669"/>
    <property type="project" value="UniProtKB-KW"/>
</dbReference>
<organism evidence="4 5">
    <name type="scientific">Amborella trichopoda</name>
    <dbReference type="NCBI Taxonomy" id="13333"/>
    <lineage>
        <taxon>Eukaryota</taxon>
        <taxon>Viridiplantae</taxon>
        <taxon>Streptophyta</taxon>
        <taxon>Embryophyta</taxon>
        <taxon>Tracheophyta</taxon>
        <taxon>Spermatophyta</taxon>
        <taxon>Magnoliopsida</taxon>
        <taxon>Amborellales</taxon>
        <taxon>Amborellaceae</taxon>
        <taxon>Amborella</taxon>
    </lineage>
</organism>
<gene>
    <name evidence="4" type="ORF">AMTR_s00033p00194410</name>
</gene>
<sequence>MRPRCMLVSTQSDKVLGLKAHSDSSGITILMQDPHTQGLQVLKDETWHQIPALPHGLLVNIGDHLEVGKHCITLMVLC</sequence>
<dbReference type="HOGENOM" id="CLU_2625251_0_0_1"/>
<dbReference type="eggNOG" id="KOG0143">
    <property type="taxonomic scope" value="Eukaryota"/>
</dbReference>
<dbReference type="SUPFAM" id="SSF51197">
    <property type="entry name" value="Clavaminate synthase-like"/>
    <property type="match status" value="1"/>
</dbReference>
<dbReference type="Pfam" id="PF03171">
    <property type="entry name" value="2OG-FeII_Oxy"/>
    <property type="match status" value="1"/>
</dbReference>
<feature type="domain" description="Isopenicillin N synthase-like Fe(2+) 2OG dioxygenase" evidence="3">
    <location>
        <begin position="10"/>
        <end position="67"/>
    </location>
</feature>
<dbReference type="PANTHER" id="PTHR47991">
    <property type="entry name" value="OXOGLUTARATE/IRON-DEPENDENT DIOXYGENASE"/>
    <property type="match status" value="1"/>
</dbReference>
<dbReference type="Proteomes" id="UP000017836">
    <property type="component" value="Unassembled WGS sequence"/>
</dbReference>
<evidence type="ECO:0000256" key="2">
    <source>
        <dbReference type="ARBA" id="ARBA00023004"/>
    </source>
</evidence>
<evidence type="ECO:0000313" key="4">
    <source>
        <dbReference type="EMBL" id="ERN14314.1"/>
    </source>
</evidence>
<protein>
    <recommendedName>
        <fullName evidence="3">Isopenicillin N synthase-like Fe(2+) 2OG dioxygenase domain-containing protein</fullName>
    </recommendedName>
</protein>
<reference evidence="5" key="1">
    <citation type="journal article" date="2013" name="Science">
        <title>The Amborella genome and the evolution of flowering plants.</title>
        <authorList>
            <consortium name="Amborella Genome Project"/>
        </authorList>
    </citation>
    <scope>NUCLEOTIDE SEQUENCE [LARGE SCALE GENOMIC DNA]</scope>
</reference>
<dbReference type="OMA" id="DETWHQI"/>
<evidence type="ECO:0000259" key="3">
    <source>
        <dbReference type="Pfam" id="PF03171"/>
    </source>
</evidence>
<proteinExistence type="predicted"/>
<accession>U5CW07</accession>
<dbReference type="Gene3D" id="2.60.120.330">
    <property type="entry name" value="B-lactam Antibiotic, Isopenicillin N Synthase, Chain"/>
    <property type="match status" value="1"/>
</dbReference>
<evidence type="ECO:0000256" key="1">
    <source>
        <dbReference type="ARBA" id="ARBA00022723"/>
    </source>
</evidence>
<name>U5CW07_AMBTC</name>
<evidence type="ECO:0000313" key="5">
    <source>
        <dbReference type="Proteomes" id="UP000017836"/>
    </source>
</evidence>
<keyword evidence="5" id="KW-1185">Reference proteome</keyword>
<dbReference type="AlphaFoldDB" id="U5CW07"/>
<dbReference type="Gramene" id="ERN14314">
    <property type="protein sequence ID" value="ERN14314"/>
    <property type="gene ID" value="AMTR_s00033p00194410"/>
</dbReference>
<dbReference type="InterPro" id="IPR044861">
    <property type="entry name" value="IPNS-like_FE2OG_OXY"/>
</dbReference>
<keyword evidence="1" id="KW-0479">Metal-binding</keyword>
<dbReference type="InterPro" id="IPR027443">
    <property type="entry name" value="IPNS-like_sf"/>
</dbReference>
<keyword evidence="2" id="KW-0408">Iron</keyword>
<dbReference type="InterPro" id="IPR050295">
    <property type="entry name" value="Plant_2OG-oxidoreductases"/>
</dbReference>